<keyword evidence="3" id="KW-1185">Reference proteome</keyword>
<dbReference type="RefSeq" id="WP_053763820.1">
    <property type="nucleotide sequence ID" value="NZ_CBDRHE010000070.1"/>
</dbReference>
<reference evidence="2 3" key="1">
    <citation type="journal article" date="2019" name="Int. J. Syst. Evol. Microbiol.">
        <title>Streptomyces cadmiisoli sp. nov., a novel actinomycete isolated from cadmium-contaminated soil.</title>
        <authorList>
            <person name="Li K."/>
            <person name="Tang X."/>
            <person name="Zhao J."/>
            <person name="Guo Y."/>
            <person name="Tang Y."/>
            <person name="Gao J."/>
        </authorList>
    </citation>
    <scope>NUCLEOTIDE SEQUENCE [LARGE SCALE GENOMIC DNA]</scope>
    <source>
        <strain evidence="2 3">ZFG47</strain>
    </source>
</reference>
<proteinExistence type="predicted"/>
<dbReference type="EMBL" id="CP030073">
    <property type="protein sequence ID" value="AWW41741.1"/>
    <property type="molecule type" value="Genomic_DNA"/>
</dbReference>
<gene>
    <name evidence="2" type="ORF">DN051_38120</name>
</gene>
<dbReference type="KEGG" id="scad:DN051_38120"/>
<dbReference type="Proteomes" id="UP000249616">
    <property type="component" value="Chromosome"/>
</dbReference>
<evidence type="ECO:0000313" key="3">
    <source>
        <dbReference type="Proteomes" id="UP000249616"/>
    </source>
</evidence>
<dbReference type="GeneID" id="32591431"/>
<keyword evidence="1" id="KW-0732">Signal</keyword>
<name>A0A2Z4J9D2_9ACTN</name>
<dbReference type="AlphaFoldDB" id="A0A2Z4J9D2"/>
<protein>
    <submittedName>
        <fullName evidence="2">Uncharacterized protein</fullName>
    </submittedName>
</protein>
<accession>A0A2Z4J9D2</accession>
<feature type="signal peptide" evidence="1">
    <location>
        <begin position="1"/>
        <end position="30"/>
    </location>
</feature>
<evidence type="ECO:0000256" key="1">
    <source>
        <dbReference type="SAM" id="SignalP"/>
    </source>
</evidence>
<organism evidence="2 3">
    <name type="scientific">Streptomyces cadmiisoli</name>
    <dbReference type="NCBI Taxonomy" id="2184053"/>
    <lineage>
        <taxon>Bacteria</taxon>
        <taxon>Bacillati</taxon>
        <taxon>Actinomycetota</taxon>
        <taxon>Actinomycetes</taxon>
        <taxon>Kitasatosporales</taxon>
        <taxon>Streptomycetaceae</taxon>
        <taxon>Streptomyces</taxon>
        <taxon>Streptomyces aurantiacus group</taxon>
    </lineage>
</organism>
<feature type="chain" id="PRO_5016278137" evidence="1">
    <location>
        <begin position="31"/>
        <end position="121"/>
    </location>
</feature>
<evidence type="ECO:0000313" key="2">
    <source>
        <dbReference type="EMBL" id="AWW41741.1"/>
    </source>
</evidence>
<sequence>MIFKKFVRAAAAAAALTTAGVGMTAAPASAAEAGVSATTLNFPGGQAQFDNNPGNGAQSWVWVWNNSQYSGTVRVDYQLYNGTIGSLQADWGQGHSLNLAEDIWRIRGCWHIQNWSCTDWT</sequence>